<dbReference type="PANTHER" id="PTHR10704:SF44">
    <property type="entry name" value="LD35051P-RELATED"/>
    <property type="match status" value="1"/>
</dbReference>
<evidence type="ECO:0000313" key="5">
    <source>
        <dbReference type="Proteomes" id="UP000747542"/>
    </source>
</evidence>
<dbReference type="InterPro" id="IPR051135">
    <property type="entry name" value="Gal/GlcNAc/GalNAc_ST"/>
</dbReference>
<proteinExistence type="predicted"/>
<keyword evidence="5" id="KW-1185">Reference proteome</keyword>
<dbReference type="AlphaFoldDB" id="A0A8J5MJX7"/>
<dbReference type="Pfam" id="PF00685">
    <property type="entry name" value="Sulfotransfer_1"/>
    <property type="match status" value="1"/>
</dbReference>
<dbReference type="GO" id="GO:0001517">
    <property type="term" value="F:N-acetylglucosamine 6-O-sulfotransferase activity"/>
    <property type="evidence" value="ECO:0007669"/>
    <property type="project" value="TreeGrafter"/>
</dbReference>
<organism evidence="4 5">
    <name type="scientific">Homarus americanus</name>
    <name type="common">American lobster</name>
    <dbReference type="NCBI Taxonomy" id="6706"/>
    <lineage>
        <taxon>Eukaryota</taxon>
        <taxon>Metazoa</taxon>
        <taxon>Ecdysozoa</taxon>
        <taxon>Arthropoda</taxon>
        <taxon>Crustacea</taxon>
        <taxon>Multicrustacea</taxon>
        <taxon>Malacostraca</taxon>
        <taxon>Eumalacostraca</taxon>
        <taxon>Eucarida</taxon>
        <taxon>Decapoda</taxon>
        <taxon>Pleocyemata</taxon>
        <taxon>Astacidea</taxon>
        <taxon>Nephropoidea</taxon>
        <taxon>Nephropidae</taxon>
        <taxon>Homarus</taxon>
    </lineage>
</organism>
<feature type="transmembrane region" description="Helical" evidence="2">
    <location>
        <begin position="7"/>
        <end position="27"/>
    </location>
</feature>
<reference evidence="4" key="1">
    <citation type="journal article" date="2021" name="Sci. Adv.">
        <title>The American lobster genome reveals insights on longevity, neural, and immune adaptations.</title>
        <authorList>
            <person name="Polinski J.M."/>
            <person name="Zimin A.V."/>
            <person name="Clark K.F."/>
            <person name="Kohn A.B."/>
            <person name="Sadowski N."/>
            <person name="Timp W."/>
            <person name="Ptitsyn A."/>
            <person name="Khanna P."/>
            <person name="Romanova D.Y."/>
            <person name="Williams P."/>
            <person name="Greenwood S.J."/>
            <person name="Moroz L.L."/>
            <person name="Walt D.R."/>
            <person name="Bodnar A.G."/>
        </authorList>
    </citation>
    <scope>NUCLEOTIDE SEQUENCE</scope>
    <source>
        <strain evidence="4">GMGI-L3</strain>
    </source>
</reference>
<feature type="compositionally biased region" description="Polar residues" evidence="1">
    <location>
        <begin position="53"/>
        <end position="73"/>
    </location>
</feature>
<feature type="compositionally biased region" description="Basic and acidic residues" evidence="1">
    <location>
        <begin position="132"/>
        <end position="142"/>
    </location>
</feature>
<keyword evidence="2" id="KW-0472">Membrane</keyword>
<feature type="domain" description="Sulfotransferase" evidence="3">
    <location>
        <begin position="375"/>
        <end position="495"/>
    </location>
</feature>
<dbReference type="InterPro" id="IPR027417">
    <property type="entry name" value="P-loop_NTPase"/>
</dbReference>
<feature type="region of interest" description="Disordered" evidence="1">
    <location>
        <begin position="35"/>
        <end position="181"/>
    </location>
</feature>
<dbReference type="Gene3D" id="3.40.50.300">
    <property type="entry name" value="P-loop containing nucleotide triphosphate hydrolases"/>
    <property type="match status" value="1"/>
</dbReference>
<gene>
    <name evidence="4" type="ORF">Hamer_G023187</name>
</gene>
<dbReference type="GO" id="GO:0006790">
    <property type="term" value="P:sulfur compound metabolic process"/>
    <property type="evidence" value="ECO:0007669"/>
    <property type="project" value="TreeGrafter"/>
</dbReference>
<comment type="caution">
    <text evidence="4">The sequence shown here is derived from an EMBL/GenBank/DDBJ whole genome shotgun (WGS) entry which is preliminary data.</text>
</comment>
<evidence type="ECO:0000256" key="1">
    <source>
        <dbReference type="SAM" id="MobiDB-lite"/>
    </source>
</evidence>
<dbReference type="GO" id="GO:0006044">
    <property type="term" value="P:N-acetylglucosamine metabolic process"/>
    <property type="evidence" value="ECO:0007669"/>
    <property type="project" value="TreeGrafter"/>
</dbReference>
<dbReference type="EMBL" id="JAHLQT010045868">
    <property type="protein sequence ID" value="KAG7153967.1"/>
    <property type="molecule type" value="Genomic_DNA"/>
</dbReference>
<dbReference type="Proteomes" id="UP000747542">
    <property type="component" value="Unassembled WGS sequence"/>
</dbReference>
<sequence>MRRGNLRLVTFLAVGVLAWFNLLFLLFRQQQQQLRPEDQEVSPTPHHRPGGEPTNTPQDQEVSPTTTPQTKRQSLPPHPTDTVSLPPHHRPGGESTTHHRHGESTTTQTRRHGESTTTLQDQEAGAPPHHRPGGEFYHHTTDQEVSLPPHHRPRDQEVSLPPHHRPGGESTTTPQTRRRVYHHTAGQVSLPPHSRPDVLLDPNAPVILVADDSKDEDARGPLPALSPLPQALITTYTPTNTTRQSRVHLKPGALANRFLVHSYDHGGGGVVSEALNLLLDEIFFLYQPLYKLGSQGLTRVHLLKKEKTEEGIEWLRGVFNCSFNQRSDLLHEPFLFKSHSVRNTYNNYCHNHQVGLLDCVQLACQQRPLQAMYIVHLSMFHILQLLNMYSSKLKMVVVLRDPRAVLGARRRAATQINLNNPADFKTQASLLCGAMVDDLGVAYQLRQQYPQSVMVLRYEHLLLKPHHVLSYLYDFLGLQVTHHHLNSVIKTLRLDLSEQTLLQITKVD</sequence>
<evidence type="ECO:0000259" key="3">
    <source>
        <dbReference type="Pfam" id="PF00685"/>
    </source>
</evidence>
<protein>
    <submittedName>
        <fullName evidence="4">Putative Sulfotransferase domain-containing protein 2</fullName>
    </submittedName>
</protein>
<dbReference type="PANTHER" id="PTHR10704">
    <property type="entry name" value="CARBOHYDRATE SULFOTRANSFERASE"/>
    <property type="match status" value="1"/>
</dbReference>
<dbReference type="InterPro" id="IPR000863">
    <property type="entry name" value="Sulfotransferase_dom"/>
</dbReference>
<name>A0A8J5MJX7_HOMAM</name>
<evidence type="ECO:0000313" key="4">
    <source>
        <dbReference type="EMBL" id="KAG7153967.1"/>
    </source>
</evidence>
<dbReference type="SUPFAM" id="SSF52540">
    <property type="entry name" value="P-loop containing nucleoside triphosphate hydrolases"/>
    <property type="match status" value="1"/>
</dbReference>
<evidence type="ECO:0000256" key="2">
    <source>
        <dbReference type="SAM" id="Phobius"/>
    </source>
</evidence>
<keyword evidence="2" id="KW-0812">Transmembrane</keyword>
<accession>A0A8J5MJX7</accession>
<keyword evidence="2" id="KW-1133">Transmembrane helix</keyword>